<feature type="region of interest" description="Disordered" evidence="3">
    <location>
        <begin position="330"/>
        <end position="376"/>
    </location>
</feature>
<evidence type="ECO:0000256" key="3">
    <source>
        <dbReference type="SAM" id="MobiDB-lite"/>
    </source>
</evidence>
<sequence>MTINIQVRHGRAGAAEAARRDASARSAPLFARPEEQAAIPGNAASSGSIPVWVSVGEGAGQGPEHLRICLYRRTCPRHLCLAFFLLRVALGADGYDAARDAECRLFNLRPTGKPSPIIRPNAAAAAGAGVQELETLLAENMLQRQQLEQMRLVQLQQQQLQMQQQLRQQQLLQFQAPAQAAVAKSRPDRMRGQAQDKKPSYNKRGQRERQTTVMLRNLPLGYSRDMLVELMNRNGFYACFDFVYIPINFRSQAMFGYAFVNFVDEAQALRARDTFEGFTNWGVETDKICEVSWSDMHQGLMAHVNRYRSSPVMHESVPDEYKPAVYSQGRRVPFPAPTKRIRVPRIRRGPEGGQGDDGEGSEGDDDGLAGVDAAEG</sequence>
<accession>A0A812VNU6</accession>
<feature type="compositionally biased region" description="Acidic residues" evidence="3">
    <location>
        <begin position="354"/>
        <end position="367"/>
    </location>
</feature>
<dbReference type="Gene3D" id="3.30.70.330">
    <property type="match status" value="1"/>
</dbReference>
<dbReference type="PROSITE" id="PS50102">
    <property type="entry name" value="RRM"/>
    <property type="match status" value="1"/>
</dbReference>
<proteinExistence type="predicted"/>
<name>A0A812VNU6_SYMPI</name>
<feature type="compositionally biased region" description="Basic and acidic residues" evidence="3">
    <location>
        <begin position="185"/>
        <end position="208"/>
    </location>
</feature>
<organism evidence="5 6">
    <name type="scientific">Symbiodinium pilosum</name>
    <name type="common">Dinoflagellate</name>
    <dbReference type="NCBI Taxonomy" id="2952"/>
    <lineage>
        <taxon>Eukaryota</taxon>
        <taxon>Sar</taxon>
        <taxon>Alveolata</taxon>
        <taxon>Dinophyceae</taxon>
        <taxon>Suessiales</taxon>
        <taxon>Symbiodiniaceae</taxon>
        <taxon>Symbiodinium</taxon>
    </lineage>
</organism>
<evidence type="ECO:0000313" key="5">
    <source>
        <dbReference type="EMBL" id="CAE7633245.1"/>
    </source>
</evidence>
<evidence type="ECO:0000256" key="2">
    <source>
        <dbReference type="SAM" id="Coils"/>
    </source>
</evidence>
<dbReference type="Pfam" id="PF04059">
    <property type="entry name" value="RRM_2"/>
    <property type="match status" value="1"/>
</dbReference>
<dbReference type="InterPro" id="IPR007201">
    <property type="entry name" value="Mei2-like_Rrm_C"/>
</dbReference>
<reference evidence="5" key="1">
    <citation type="submission" date="2021-02" db="EMBL/GenBank/DDBJ databases">
        <authorList>
            <person name="Dougan E. K."/>
            <person name="Rhodes N."/>
            <person name="Thang M."/>
            <person name="Chan C."/>
        </authorList>
    </citation>
    <scope>NUCLEOTIDE SEQUENCE</scope>
</reference>
<dbReference type="EMBL" id="CAJNIZ010042702">
    <property type="protein sequence ID" value="CAE7633245.1"/>
    <property type="molecule type" value="Genomic_DNA"/>
</dbReference>
<keyword evidence="6" id="KW-1185">Reference proteome</keyword>
<feature type="coiled-coil region" evidence="2">
    <location>
        <begin position="130"/>
        <end position="172"/>
    </location>
</feature>
<evidence type="ECO:0000259" key="4">
    <source>
        <dbReference type="PROSITE" id="PS50102"/>
    </source>
</evidence>
<dbReference type="OrthoDB" id="417481at2759"/>
<keyword evidence="2" id="KW-0175">Coiled coil</keyword>
<dbReference type="AlphaFoldDB" id="A0A812VNU6"/>
<feature type="region of interest" description="Disordered" evidence="3">
    <location>
        <begin position="1"/>
        <end position="20"/>
    </location>
</feature>
<keyword evidence="1" id="KW-0694">RNA-binding</keyword>
<gene>
    <name evidence="5" type="primary">mei2</name>
    <name evidence="5" type="ORF">SPIL2461_LOCUS16643</name>
</gene>
<feature type="region of interest" description="Disordered" evidence="3">
    <location>
        <begin position="182"/>
        <end position="208"/>
    </location>
</feature>
<comment type="caution">
    <text evidence="5">The sequence shown here is derived from an EMBL/GenBank/DDBJ whole genome shotgun (WGS) entry which is preliminary data.</text>
</comment>
<dbReference type="GO" id="GO:0003723">
    <property type="term" value="F:RNA binding"/>
    <property type="evidence" value="ECO:0007669"/>
    <property type="project" value="UniProtKB-UniRule"/>
</dbReference>
<dbReference type="Proteomes" id="UP000649617">
    <property type="component" value="Unassembled WGS sequence"/>
</dbReference>
<dbReference type="InterPro" id="IPR000504">
    <property type="entry name" value="RRM_dom"/>
</dbReference>
<evidence type="ECO:0000313" key="6">
    <source>
        <dbReference type="Proteomes" id="UP000649617"/>
    </source>
</evidence>
<evidence type="ECO:0000256" key="1">
    <source>
        <dbReference type="PROSITE-ProRule" id="PRU00176"/>
    </source>
</evidence>
<protein>
    <submittedName>
        <fullName evidence="5">Mei2 protein</fullName>
    </submittedName>
</protein>
<dbReference type="SUPFAM" id="SSF54928">
    <property type="entry name" value="RNA-binding domain, RBD"/>
    <property type="match status" value="1"/>
</dbReference>
<dbReference type="InterPro" id="IPR035979">
    <property type="entry name" value="RBD_domain_sf"/>
</dbReference>
<dbReference type="InterPro" id="IPR012677">
    <property type="entry name" value="Nucleotide-bd_a/b_plait_sf"/>
</dbReference>
<feature type="domain" description="RRM" evidence="4">
    <location>
        <begin position="211"/>
        <end position="296"/>
    </location>
</feature>